<feature type="transmembrane region" description="Helical" evidence="1">
    <location>
        <begin position="216"/>
        <end position="238"/>
    </location>
</feature>
<dbReference type="AlphaFoldDB" id="A0A842JEC4"/>
<organism evidence="3 4">
    <name type="scientific">Gordonibacter massiliensis</name>
    <name type="common">ex Traore et al. 2017</name>
    <dbReference type="NCBI Taxonomy" id="1841863"/>
    <lineage>
        <taxon>Bacteria</taxon>
        <taxon>Bacillati</taxon>
        <taxon>Actinomycetota</taxon>
        <taxon>Coriobacteriia</taxon>
        <taxon>Eggerthellales</taxon>
        <taxon>Eggerthellaceae</taxon>
        <taxon>Gordonibacter</taxon>
    </lineage>
</organism>
<evidence type="ECO:0000256" key="1">
    <source>
        <dbReference type="SAM" id="Phobius"/>
    </source>
</evidence>
<feature type="domain" description="Predicted membrane protein YciQ-like C-terminal" evidence="2">
    <location>
        <begin position="102"/>
        <end position="362"/>
    </location>
</feature>
<comment type="caution">
    <text evidence="3">The sequence shown here is derived from an EMBL/GenBank/DDBJ whole genome shotgun (WGS) entry which is preliminary data.</text>
</comment>
<proteinExistence type="predicted"/>
<keyword evidence="1" id="KW-0472">Membrane</keyword>
<gene>
    <name evidence="3" type="ORF">H7313_10605</name>
</gene>
<protein>
    <submittedName>
        <fullName evidence="3">DUF2207 domain-containing protein</fullName>
    </submittedName>
</protein>
<keyword evidence="1" id="KW-0812">Transmembrane</keyword>
<dbReference type="Proteomes" id="UP000587396">
    <property type="component" value="Unassembled WGS sequence"/>
</dbReference>
<dbReference type="EMBL" id="JACMSE010000007">
    <property type="protein sequence ID" value="MBC2889784.1"/>
    <property type="molecule type" value="Genomic_DNA"/>
</dbReference>
<dbReference type="RefSeq" id="WP_185905562.1">
    <property type="nucleotide sequence ID" value="NZ_JACMSE010000007.1"/>
</dbReference>
<reference evidence="3 4" key="1">
    <citation type="submission" date="2020-08" db="EMBL/GenBank/DDBJ databases">
        <authorList>
            <person name="Liu C."/>
            <person name="Sun Q."/>
        </authorList>
    </citation>
    <scope>NUCLEOTIDE SEQUENCE [LARGE SCALE GENOMIC DNA]</scope>
    <source>
        <strain evidence="3 4">N22</strain>
    </source>
</reference>
<dbReference type="InterPro" id="IPR048389">
    <property type="entry name" value="YciQ-like_C"/>
</dbReference>
<name>A0A842JEC4_9ACTN</name>
<feature type="transmembrane region" description="Helical" evidence="1">
    <location>
        <begin position="55"/>
        <end position="81"/>
    </location>
</feature>
<evidence type="ECO:0000259" key="2">
    <source>
        <dbReference type="Pfam" id="PF20990"/>
    </source>
</evidence>
<keyword evidence="4" id="KW-1185">Reference proteome</keyword>
<sequence length="385" mass="41793">MKKVERFYTQRVRRWRFIDRLSLALPLILFLVLLAVCEATGGLCSTALSRGDYGTLAVVVVTMLATSALYSIPLVFVWRAVSGSIRKSTLRNATFDVTEGIDYYREKLTGLSPTAISLLMDLRIEPQKDVAALVLRYAMDGVVAFEGDAVRVVTFEHPSLKPSDILLLHLLADQAVDRAGLERWEALATQEAVEEGYLAAQGGGGASAQKGCLRGCLGGCLVPFALLMIWGVLAGSLLNFDAMDAFLDAAPVTQDAYEEALYLSSDMAEFGNLGMMLLFALAAIAIFVLPVAALVSMIASSSSTVRVRRTEQGQLAAEQIAGVGNFLHDFTNLSQADRGSLVVWDDFVVYAVVLEENDRIVKEVLSMRGFDYGALMRSTFGFGGR</sequence>
<feature type="transmembrane region" description="Helical" evidence="1">
    <location>
        <begin position="273"/>
        <end position="299"/>
    </location>
</feature>
<keyword evidence="1" id="KW-1133">Transmembrane helix</keyword>
<dbReference type="Pfam" id="PF20990">
    <property type="entry name" value="DUF2207_C"/>
    <property type="match status" value="1"/>
</dbReference>
<evidence type="ECO:0000313" key="4">
    <source>
        <dbReference type="Proteomes" id="UP000587396"/>
    </source>
</evidence>
<accession>A0A842JEC4</accession>
<evidence type="ECO:0000313" key="3">
    <source>
        <dbReference type="EMBL" id="MBC2889784.1"/>
    </source>
</evidence>